<evidence type="ECO:0000313" key="3">
    <source>
        <dbReference type="Proteomes" id="UP000233343"/>
    </source>
</evidence>
<sequence length="131" mass="15750">MLKDVIQVIISFFNNQNTVEILCLSSILYIIYLLIFIAYYRDLKTYHPWQMGYYVFEIPISLPIFIFSWLIYDKLPQGYTLFVETYNSIIIFLSIPLILIGIFNVVFLIVGCFCMLREEIYLYRKFKHIKD</sequence>
<dbReference type="EMBL" id="PISD01000061">
    <property type="protein sequence ID" value="PKG26660.1"/>
    <property type="molecule type" value="Genomic_DNA"/>
</dbReference>
<proteinExistence type="predicted"/>
<comment type="caution">
    <text evidence="2">The sequence shown here is derived from an EMBL/GenBank/DDBJ whole genome shotgun (WGS) entry which is preliminary data.</text>
</comment>
<keyword evidence="1" id="KW-0812">Transmembrane</keyword>
<feature type="transmembrane region" description="Helical" evidence="1">
    <location>
        <begin position="19"/>
        <end position="40"/>
    </location>
</feature>
<keyword evidence="1" id="KW-1133">Transmembrane helix</keyword>
<keyword evidence="3" id="KW-1185">Reference proteome</keyword>
<accession>A0A2N0ZAX8</accession>
<dbReference type="RefSeq" id="WP_066194471.1">
    <property type="nucleotide sequence ID" value="NZ_JARSFA010000044.1"/>
</dbReference>
<organism evidence="2 3">
    <name type="scientific">Cytobacillus horneckiae</name>
    <dbReference type="NCBI Taxonomy" id="549687"/>
    <lineage>
        <taxon>Bacteria</taxon>
        <taxon>Bacillati</taxon>
        <taxon>Bacillota</taxon>
        <taxon>Bacilli</taxon>
        <taxon>Bacillales</taxon>
        <taxon>Bacillaceae</taxon>
        <taxon>Cytobacillus</taxon>
    </lineage>
</organism>
<dbReference type="Proteomes" id="UP000233343">
    <property type="component" value="Unassembled WGS sequence"/>
</dbReference>
<name>A0A2N0ZAX8_9BACI</name>
<feature type="transmembrane region" description="Helical" evidence="1">
    <location>
        <begin position="52"/>
        <end position="71"/>
    </location>
</feature>
<keyword evidence="1" id="KW-0472">Membrane</keyword>
<protein>
    <submittedName>
        <fullName evidence="2">Uncharacterized protein</fullName>
    </submittedName>
</protein>
<evidence type="ECO:0000313" key="2">
    <source>
        <dbReference type="EMBL" id="PKG26660.1"/>
    </source>
</evidence>
<reference evidence="2 3" key="1">
    <citation type="journal article" date="2010" name="Int. J. Syst. Evol. Microbiol.">
        <title>Bacillus horneckiae sp. nov., isolated from a spacecraft-assembly clean room.</title>
        <authorList>
            <person name="Vaishampayan P."/>
            <person name="Probst A."/>
            <person name="Krishnamurthi S."/>
            <person name="Ghosh S."/>
            <person name="Osman S."/>
            <person name="McDowall A."/>
            <person name="Ruckmani A."/>
            <person name="Mayilraj S."/>
            <person name="Venkateswaran K."/>
        </authorList>
    </citation>
    <scope>NUCLEOTIDE SEQUENCE [LARGE SCALE GENOMIC DNA]</scope>
    <source>
        <strain evidence="3">1PO1SC</strain>
    </source>
</reference>
<feature type="transmembrane region" description="Helical" evidence="1">
    <location>
        <begin position="91"/>
        <end position="116"/>
    </location>
</feature>
<evidence type="ECO:0000256" key="1">
    <source>
        <dbReference type="SAM" id="Phobius"/>
    </source>
</evidence>
<dbReference type="AlphaFoldDB" id="A0A2N0ZAX8"/>
<gene>
    <name evidence="2" type="ORF">CWS20_22700</name>
</gene>